<evidence type="ECO:0000313" key="4">
    <source>
        <dbReference type="Proteomes" id="UP000319859"/>
    </source>
</evidence>
<feature type="domain" description="Integrase catalytic" evidence="2">
    <location>
        <begin position="11"/>
        <end position="185"/>
    </location>
</feature>
<dbReference type="Gene3D" id="3.30.160.270">
    <property type="match status" value="1"/>
</dbReference>
<dbReference type="Gene3D" id="3.30.420.10">
    <property type="entry name" value="Ribonuclease H-like superfamily/Ribonuclease H"/>
    <property type="match status" value="1"/>
</dbReference>
<organism evidence="3 4">
    <name type="scientific">Nitrospirillum amazonense</name>
    <dbReference type="NCBI Taxonomy" id="28077"/>
    <lineage>
        <taxon>Bacteria</taxon>
        <taxon>Pseudomonadati</taxon>
        <taxon>Pseudomonadota</taxon>
        <taxon>Alphaproteobacteria</taxon>
        <taxon>Rhodospirillales</taxon>
        <taxon>Azospirillaceae</taxon>
        <taxon>Nitrospirillum</taxon>
    </lineage>
</organism>
<dbReference type="GO" id="GO:0009098">
    <property type="term" value="P:L-leucine biosynthetic process"/>
    <property type="evidence" value="ECO:0007669"/>
    <property type="project" value="InterPro"/>
</dbReference>
<dbReference type="SUPFAM" id="SSF53098">
    <property type="entry name" value="Ribonuclease H-like"/>
    <property type="match status" value="1"/>
</dbReference>
<comment type="caution">
    <text evidence="3">The sequence shown here is derived from an EMBL/GenBank/DDBJ whole genome shotgun (WGS) entry which is preliminary data.</text>
</comment>
<dbReference type="SMART" id="SM00917">
    <property type="entry name" value="LeuA_dimer"/>
    <property type="match status" value="1"/>
</dbReference>
<dbReference type="SUPFAM" id="SSF110921">
    <property type="entry name" value="2-isopropylmalate synthase LeuA, allosteric (dimerisation) domain"/>
    <property type="match status" value="1"/>
</dbReference>
<dbReference type="InterPro" id="IPR013709">
    <property type="entry name" value="2-isopropylmalate_synth_dimer"/>
</dbReference>
<accession>A0A560EHG8</accession>
<dbReference type="GO" id="GO:0003676">
    <property type="term" value="F:nucleic acid binding"/>
    <property type="evidence" value="ECO:0007669"/>
    <property type="project" value="InterPro"/>
</dbReference>
<keyword evidence="1" id="KW-0808">Transferase</keyword>
<dbReference type="Pfam" id="PF13683">
    <property type="entry name" value="rve_3"/>
    <property type="match status" value="1"/>
</dbReference>
<dbReference type="InterPro" id="IPR001584">
    <property type="entry name" value="Integrase_cat-core"/>
</dbReference>
<gene>
    <name evidence="3" type="ORF">FBZ89_1521</name>
</gene>
<dbReference type="GO" id="GO:0015074">
    <property type="term" value="P:DNA integration"/>
    <property type="evidence" value="ECO:0007669"/>
    <property type="project" value="InterPro"/>
</dbReference>
<dbReference type="InterPro" id="IPR036230">
    <property type="entry name" value="LeuA_allosteric_dom_sf"/>
</dbReference>
<sequence length="376" mass="42078">MEGDKPAKRKFKAYPIGYFHIDIAEIRTAEGKLYLYVAVDRTSKFAFVQVARKTGRSSASAFLMALIDAVPYTIHTVLTDNGIQFTFPPRYADGPTARYVTHMFDRQCQENGIEHRLTKIKHPWTNGQVERMNRTIKEATVKRYHYDSHKQFEQHLSAFVGAYNFARRLKTLRGLTPWEFICKSWTAEPQRFRINPHHQSLGPNKSGKGGVAWVMEQDRGLKLPKRMQADFSIHVQKLADDIGRELDAADIWQCFESCYLPRPTDRYVLVDYEEHGPVGQRLFVGRVAIDGEARSLSGRGNGLISGVVAALEETGGSVLDVVDYQEHAIGRGANAQAAAYVECRTIDGRTVFGAGIDPDVATASVQALLSAANNAR</sequence>
<proteinExistence type="predicted"/>
<dbReference type="InterPro" id="IPR036397">
    <property type="entry name" value="RNaseH_sf"/>
</dbReference>
<reference evidence="3 4" key="1">
    <citation type="submission" date="2019-06" db="EMBL/GenBank/DDBJ databases">
        <title>Genomic Encyclopedia of Type Strains, Phase IV (KMG-V): Genome sequencing to study the core and pangenomes of soil and plant-associated prokaryotes.</title>
        <authorList>
            <person name="Whitman W."/>
        </authorList>
    </citation>
    <scope>NUCLEOTIDE SEQUENCE [LARGE SCALE GENOMIC DNA]</scope>
    <source>
        <strain evidence="3 4">BR 11880</strain>
    </source>
</reference>
<dbReference type="GO" id="GO:0003852">
    <property type="term" value="F:2-isopropylmalate synthase activity"/>
    <property type="evidence" value="ECO:0007669"/>
    <property type="project" value="InterPro"/>
</dbReference>
<evidence type="ECO:0000259" key="2">
    <source>
        <dbReference type="PROSITE" id="PS50994"/>
    </source>
</evidence>
<dbReference type="PANTHER" id="PTHR46911">
    <property type="match status" value="1"/>
</dbReference>
<dbReference type="EMBL" id="VITN01000052">
    <property type="protein sequence ID" value="TWB08787.1"/>
    <property type="molecule type" value="Genomic_DNA"/>
</dbReference>
<dbReference type="InterPro" id="IPR012337">
    <property type="entry name" value="RNaseH-like_sf"/>
</dbReference>
<dbReference type="Pfam" id="PF08502">
    <property type="entry name" value="LeuA_dimer"/>
    <property type="match status" value="1"/>
</dbReference>
<dbReference type="AlphaFoldDB" id="A0A560EHG8"/>
<dbReference type="PANTHER" id="PTHR46911:SF1">
    <property type="entry name" value="2-ISOPROPYLMALATE SYNTHASE"/>
    <property type="match status" value="1"/>
</dbReference>
<dbReference type="Proteomes" id="UP000319859">
    <property type="component" value="Unassembled WGS sequence"/>
</dbReference>
<dbReference type="PROSITE" id="PS50994">
    <property type="entry name" value="INTEGRASE"/>
    <property type="match status" value="1"/>
</dbReference>
<protein>
    <submittedName>
        <fullName evidence="3">Transposase-like protein</fullName>
    </submittedName>
</protein>
<name>A0A560EHG8_9PROT</name>
<dbReference type="SUPFAM" id="SSF89000">
    <property type="entry name" value="post-HMGL domain-like"/>
    <property type="match status" value="1"/>
</dbReference>
<evidence type="ECO:0000313" key="3">
    <source>
        <dbReference type="EMBL" id="TWB08787.1"/>
    </source>
</evidence>
<evidence type="ECO:0000256" key="1">
    <source>
        <dbReference type="ARBA" id="ARBA00022679"/>
    </source>
</evidence>